<feature type="chain" id="PRO_5040425006" evidence="1">
    <location>
        <begin position="31"/>
        <end position="138"/>
    </location>
</feature>
<name>A0A9P5P8A1_9AGAR</name>
<reference evidence="2" key="1">
    <citation type="submission" date="2020-11" db="EMBL/GenBank/DDBJ databases">
        <authorList>
            <consortium name="DOE Joint Genome Institute"/>
            <person name="Ahrendt S."/>
            <person name="Riley R."/>
            <person name="Andreopoulos W."/>
            <person name="Labutti K."/>
            <person name="Pangilinan J."/>
            <person name="Ruiz-Duenas F.J."/>
            <person name="Barrasa J.M."/>
            <person name="Sanchez-Garcia M."/>
            <person name="Camarero S."/>
            <person name="Miyauchi S."/>
            <person name="Serrano A."/>
            <person name="Linde D."/>
            <person name="Babiker R."/>
            <person name="Drula E."/>
            <person name="Ayuso-Fernandez I."/>
            <person name="Pacheco R."/>
            <person name="Padilla G."/>
            <person name="Ferreira P."/>
            <person name="Barriuso J."/>
            <person name="Kellner H."/>
            <person name="Castanera R."/>
            <person name="Alfaro M."/>
            <person name="Ramirez L."/>
            <person name="Pisabarro A.G."/>
            <person name="Kuo A."/>
            <person name="Tritt A."/>
            <person name="Lipzen A."/>
            <person name="He G."/>
            <person name="Yan M."/>
            <person name="Ng V."/>
            <person name="Cullen D."/>
            <person name="Martin F."/>
            <person name="Rosso M.-N."/>
            <person name="Henrissat B."/>
            <person name="Hibbett D."/>
            <person name="Martinez A.T."/>
            <person name="Grigoriev I.V."/>
        </authorList>
    </citation>
    <scope>NUCLEOTIDE SEQUENCE</scope>
    <source>
        <strain evidence="2">AH 40177</strain>
    </source>
</reference>
<dbReference type="Proteomes" id="UP000772434">
    <property type="component" value="Unassembled WGS sequence"/>
</dbReference>
<organism evidence="2 3">
    <name type="scientific">Rhodocollybia butyracea</name>
    <dbReference type="NCBI Taxonomy" id="206335"/>
    <lineage>
        <taxon>Eukaryota</taxon>
        <taxon>Fungi</taxon>
        <taxon>Dikarya</taxon>
        <taxon>Basidiomycota</taxon>
        <taxon>Agaricomycotina</taxon>
        <taxon>Agaricomycetes</taxon>
        <taxon>Agaricomycetidae</taxon>
        <taxon>Agaricales</taxon>
        <taxon>Marasmiineae</taxon>
        <taxon>Omphalotaceae</taxon>
        <taxon>Rhodocollybia</taxon>
    </lineage>
</organism>
<dbReference type="EMBL" id="JADNRY010000432">
    <property type="protein sequence ID" value="KAF9056786.1"/>
    <property type="molecule type" value="Genomic_DNA"/>
</dbReference>
<evidence type="ECO:0000256" key="1">
    <source>
        <dbReference type="SAM" id="SignalP"/>
    </source>
</evidence>
<proteinExistence type="predicted"/>
<feature type="signal peptide" evidence="1">
    <location>
        <begin position="1"/>
        <end position="30"/>
    </location>
</feature>
<comment type="caution">
    <text evidence="2">The sequence shown here is derived from an EMBL/GenBank/DDBJ whole genome shotgun (WGS) entry which is preliminary data.</text>
</comment>
<gene>
    <name evidence="2" type="ORF">BDP27DRAFT_1373206</name>
</gene>
<protein>
    <submittedName>
        <fullName evidence="2">Uncharacterized protein</fullName>
    </submittedName>
</protein>
<sequence length="138" mass="15695">MCVGSYLLVVAVLRLLALCAFRAAPHPTHTYLMNVLGRRSPLSPMKDKPLKIVVIGHLNLRMPYPGEGESERCGITTQQPSEGNAHRNAYVVHSIRRRIERHFYVFEMKVTELESNETRSFIGEDLGKLIPLQWSPLK</sequence>
<keyword evidence="3" id="KW-1185">Reference proteome</keyword>
<dbReference type="AlphaFoldDB" id="A0A9P5P8A1"/>
<accession>A0A9P5P8A1</accession>
<evidence type="ECO:0000313" key="2">
    <source>
        <dbReference type="EMBL" id="KAF9056786.1"/>
    </source>
</evidence>
<keyword evidence="1" id="KW-0732">Signal</keyword>
<evidence type="ECO:0000313" key="3">
    <source>
        <dbReference type="Proteomes" id="UP000772434"/>
    </source>
</evidence>